<sequence>MKMWSVTVITLLLFCYGCLSTASWKVYFHSRNFHNTLHWDPVDPTLFPGENVTYSVQYTSDAEGQSYQIKEGCQNITALSCDLTSETPSVDDVHYWAQVWVNSHCLGVTNPKFKPIADTIFGPPILTTYTTVSSLHVNVNLPLGPNGVSVANIITNSKNRPFKTEIDYTLKITHPVWAAQEYDTKTGQFVVNLKNNKTEYCGYVVYKPSIELGRSESENATFCVTLQENPLRPLPWLLTSAALLAAIVIAAGVCMCNYVKGGKEKSMPQQLVNTLSTRPAILQSPDGNVIISKLVICTETDQTVYATIQMKPIVPPVAVDGYSPQDILCQAWQDSSGSSVGTGAHSLAPNPEDTSAQSSEIYSMVAVHVPAEEKETSNLQLLSTGGSWDEGRMSSKVTSHGVTSLPAPDSCDSNQAGPLLLHTVRDPNGQLMLPLLNFQLPRSTGDTERKPLLSDLIDSKQEGPTLASLQSFDGSEWSDSGCGSSVNTPTQQYCNTHYCPSQPVAPDLQPGCQNTSSSSDASFESGYKHNWMPSILGAASKDSCEYRKTDYGWNWTGDKQEDEAEDVEDRVGEGGSRKILLGDWMLQIQD</sequence>
<dbReference type="PANTHER" id="PTHR20859:SF53">
    <property type="entry name" value="INTERLEUKIN-22 RECEPTOR SUBUNIT ALPHA-1"/>
    <property type="match status" value="1"/>
</dbReference>
<dbReference type="Ensembl" id="ENSSAUT00010037495.1">
    <property type="protein sequence ID" value="ENSSAUP00010035596.1"/>
    <property type="gene ID" value="ENSSAUG00010015067.1"/>
</dbReference>
<evidence type="ECO:0000259" key="3">
    <source>
        <dbReference type="Pfam" id="PF01108"/>
    </source>
</evidence>
<dbReference type="SUPFAM" id="SSF49265">
    <property type="entry name" value="Fibronectin type III"/>
    <property type="match status" value="1"/>
</dbReference>
<dbReference type="OrthoDB" id="9908819at2759"/>
<dbReference type="GeneTree" id="ENSGT00940000174221"/>
<dbReference type="GO" id="GO:0005886">
    <property type="term" value="C:plasma membrane"/>
    <property type="evidence" value="ECO:0007669"/>
    <property type="project" value="TreeGrafter"/>
</dbReference>
<dbReference type="Gene3D" id="2.60.40.10">
    <property type="entry name" value="Immunoglobulins"/>
    <property type="match status" value="1"/>
</dbReference>
<dbReference type="AlphaFoldDB" id="A0A671WGF2"/>
<dbReference type="InterPro" id="IPR003961">
    <property type="entry name" value="FN3_dom"/>
</dbReference>
<dbReference type="InterPro" id="IPR013783">
    <property type="entry name" value="Ig-like_fold"/>
</dbReference>
<dbReference type="OMA" id="FCYACLS"/>
<feature type="domain" description="Fibronectin type-III" evidence="3">
    <location>
        <begin position="14"/>
        <end position="101"/>
    </location>
</feature>
<dbReference type="GO" id="GO:0004896">
    <property type="term" value="F:cytokine receptor activity"/>
    <property type="evidence" value="ECO:0007669"/>
    <property type="project" value="TreeGrafter"/>
</dbReference>
<evidence type="ECO:0000313" key="5">
    <source>
        <dbReference type="Proteomes" id="UP000472265"/>
    </source>
</evidence>
<gene>
    <name evidence="4" type="primary">ifnlr1</name>
</gene>
<dbReference type="PANTHER" id="PTHR20859">
    <property type="entry name" value="INTERFERON/INTERLEUKIN RECEPTOR"/>
    <property type="match status" value="1"/>
</dbReference>
<protein>
    <submittedName>
        <fullName evidence="4">Uncharacterized LOC115567935</fullName>
    </submittedName>
</protein>
<reference evidence="4" key="2">
    <citation type="submission" date="2025-08" db="UniProtKB">
        <authorList>
            <consortium name="Ensembl"/>
        </authorList>
    </citation>
    <scope>IDENTIFICATION</scope>
</reference>
<dbReference type="Proteomes" id="UP000472265">
    <property type="component" value="Chromosome 17"/>
</dbReference>
<accession>A0A671WGF2</accession>
<keyword evidence="2" id="KW-0732">Signal</keyword>
<evidence type="ECO:0000256" key="2">
    <source>
        <dbReference type="SAM" id="SignalP"/>
    </source>
</evidence>
<feature type="chain" id="PRO_5025567142" evidence="2">
    <location>
        <begin position="21"/>
        <end position="590"/>
    </location>
</feature>
<feature type="signal peptide" evidence="2">
    <location>
        <begin position="1"/>
        <end position="20"/>
    </location>
</feature>
<dbReference type="InParanoid" id="A0A671WGF2"/>
<dbReference type="Pfam" id="PF01108">
    <property type="entry name" value="Tissue_fac"/>
    <property type="match status" value="1"/>
</dbReference>
<evidence type="ECO:0000313" key="4">
    <source>
        <dbReference type="Ensembl" id="ENSSAUP00010035596.1"/>
    </source>
</evidence>
<reference evidence="4" key="3">
    <citation type="submission" date="2025-09" db="UniProtKB">
        <authorList>
            <consortium name="Ensembl"/>
        </authorList>
    </citation>
    <scope>IDENTIFICATION</scope>
</reference>
<organism evidence="4 5">
    <name type="scientific">Sparus aurata</name>
    <name type="common">Gilthead sea bream</name>
    <dbReference type="NCBI Taxonomy" id="8175"/>
    <lineage>
        <taxon>Eukaryota</taxon>
        <taxon>Metazoa</taxon>
        <taxon>Chordata</taxon>
        <taxon>Craniata</taxon>
        <taxon>Vertebrata</taxon>
        <taxon>Euteleostomi</taxon>
        <taxon>Actinopterygii</taxon>
        <taxon>Neopterygii</taxon>
        <taxon>Teleostei</taxon>
        <taxon>Neoteleostei</taxon>
        <taxon>Acanthomorphata</taxon>
        <taxon>Eupercaria</taxon>
        <taxon>Spariformes</taxon>
        <taxon>Sparidae</taxon>
        <taxon>Sparus</taxon>
    </lineage>
</organism>
<dbReference type="InterPro" id="IPR050650">
    <property type="entry name" value="Type-II_Cytokine-TF_Rcpt"/>
</dbReference>
<name>A0A671WGF2_SPAAU</name>
<evidence type="ECO:0000256" key="1">
    <source>
        <dbReference type="SAM" id="MobiDB-lite"/>
    </source>
</evidence>
<feature type="region of interest" description="Disordered" evidence="1">
    <location>
        <begin position="385"/>
        <end position="405"/>
    </location>
</feature>
<proteinExistence type="predicted"/>
<dbReference type="InterPro" id="IPR036116">
    <property type="entry name" value="FN3_sf"/>
</dbReference>
<reference evidence="4" key="1">
    <citation type="submission" date="2021-04" db="EMBL/GenBank/DDBJ databases">
        <authorList>
            <consortium name="Wellcome Sanger Institute Data Sharing"/>
        </authorList>
    </citation>
    <scope>NUCLEOTIDE SEQUENCE [LARGE SCALE GENOMIC DNA]</scope>
</reference>
<keyword evidence="5" id="KW-1185">Reference proteome</keyword>